<dbReference type="AlphaFoldDB" id="A0A510KHH6"/>
<evidence type="ECO:0000256" key="6">
    <source>
        <dbReference type="SAM" id="Coils"/>
    </source>
</evidence>
<proteinExistence type="predicted"/>
<organism evidence="8 9">
    <name type="scientific">Leptotrichia trevisanii</name>
    <dbReference type="NCBI Taxonomy" id="109328"/>
    <lineage>
        <taxon>Bacteria</taxon>
        <taxon>Fusobacteriati</taxon>
        <taxon>Fusobacteriota</taxon>
        <taxon>Fusobacteriia</taxon>
        <taxon>Fusobacteriales</taxon>
        <taxon>Leptotrichiaceae</taxon>
        <taxon>Leptotrichia</taxon>
    </lineage>
</organism>
<evidence type="ECO:0000259" key="7">
    <source>
        <dbReference type="Pfam" id="PF07669"/>
    </source>
</evidence>
<dbReference type="InterPro" id="IPR011639">
    <property type="entry name" value="MethylTrfase_TaqI-like_dom"/>
</dbReference>
<keyword evidence="3" id="KW-0808">Transferase</keyword>
<evidence type="ECO:0000256" key="3">
    <source>
        <dbReference type="ARBA" id="ARBA00022679"/>
    </source>
</evidence>
<dbReference type="InterPro" id="IPR047939">
    <property type="entry name" value="BREX_1_PglX"/>
</dbReference>
<dbReference type="EC" id="2.1.1.72" evidence="1"/>
<dbReference type="Gene3D" id="3.40.50.150">
    <property type="entry name" value="Vaccinia Virus protein VP39"/>
    <property type="match status" value="1"/>
</dbReference>
<keyword evidence="6" id="KW-0175">Coiled coil</keyword>
<dbReference type="GO" id="GO:0006304">
    <property type="term" value="P:DNA modification"/>
    <property type="evidence" value="ECO:0007669"/>
    <property type="project" value="InterPro"/>
</dbReference>
<dbReference type="REBASE" id="356434">
    <property type="entry name" value="Ltr3935ORF82P"/>
</dbReference>
<feature type="domain" description="Type II methyltransferase M.TaqI-like" evidence="7">
    <location>
        <begin position="386"/>
        <end position="629"/>
    </location>
</feature>
<dbReference type="InterPro" id="IPR050953">
    <property type="entry name" value="N4_N6_ade-DNA_methylase"/>
</dbReference>
<evidence type="ECO:0000256" key="4">
    <source>
        <dbReference type="ARBA" id="ARBA00022691"/>
    </source>
</evidence>
<dbReference type="PANTHER" id="PTHR33841:SF1">
    <property type="entry name" value="DNA METHYLTRANSFERASE A"/>
    <property type="match status" value="1"/>
</dbReference>
<dbReference type="PRINTS" id="PR00507">
    <property type="entry name" value="N12N6MTFRASE"/>
</dbReference>
<dbReference type="Proteomes" id="UP000321378">
    <property type="component" value="Chromosome"/>
</dbReference>
<dbReference type="GO" id="GO:0032259">
    <property type="term" value="P:methylation"/>
    <property type="evidence" value="ECO:0007669"/>
    <property type="project" value="UniProtKB-KW"/>
</dbReference>
<sequence length="1273" mass="150213">MNKVVLRNFAVNAKEKMEDDIKRKLELMGITEKGIGEETVKEDDYLKINGQEFNEKEVKQREKIIEVLKAREKNEDPKKSFNEFVEEIAYTWFNRIIAIRFMEVNDYIPDGIRILSSDRENDREPQIIREVFDTDLEFSNDEKNNIYKLKEENKTEELFKFLFIKKCNKLNEILPELFEEAEDYSELLLPISINDEEGILRKLVDEVGEENFKIKNKNNENKNNGIGLAGLYNIGISNNIGISSDEKEIGSQVEVIGWLYQYYNEKKKEEIVGMNKGTIAKEDIPIATQIFTTDWVVKYMVQNSLGKYWIERNPDSKLKDKLEYFVTPKNEEIAYIDEKISPEEIKFLEPCMGSGHILVHAFDILMEIYKEEGYSDREAVRNIIEKNIYGLDIDKRAYQLTYFAVMMKGREYDRRFFTRGISPNLTYTQESYLLFDNESKKILENSKKINMDELRTNFYLDGVTIDDKQNQVGEYLIRTFEDAKEIGSLIKVENFDYDSFDRYLDECRERYTGSLMGEIWRENVYPIMKQIVKTTKILNNKYNVVCTNPPYLNKYNPKLKKFVETNYKDYKGDLFSVFMVRVFDFLVKDGYSGWMTPMVWMFIKTYEELRKYIILNKSIVTLIQMEYSAFEEAVVPICSFILKNGKEKEKGLYFKLSDFKGGMEVQNQKVLEALENKKCGYFYETKEENFEKIPGMPIGYWTSENLLEDFEKGIKTSELVEPKVGLQTGDNNLFLRQWYEVKEEKISYNTKSITGIENNEYKWYPYNKGGERRQWYGNYDYVVNWENNGDEIRNFKNDTGRIRSSVKNIKYYFKEAITYSDITSGGFAIRYREKGSIHDVTGMSAFLDNTFKLKYILGLLSTKISGYIFKILNPTIHLQIGNFSNFPVIENEQIKPKVISIVDDCIKISKYDWNTFETAWDFKVSPLVNFERYIENYNLEDEENSENRKVFSSSIKTIEEAYSQYKKFTNNQFLKLKENEEELNRIFIDIYGLQDELTSDVSDKDITIAKIFDTDDEINDEIKGNSYVLTKENVVKQFISYAVGCMFGRYSLDEEGLTFAGGEFDKNKYSKFISDEDNCIPITDSEYFSDDIVTRFVEFVKTVYGEETLEENLKFIAQALSNKNDAPKDIIREYFLKSFYDDHLKRYKKRPIYWLYDAGKKNGFKALIYMHRYNEQTTAKVRIGYLHELQKHYERRASFLKDEIESNNNRKKAEQELKKIKSQLDECKQFDEKMNHLSSEYISIDLDDGVKVNYEKVQTGRDGKRYEIFGKVK</sequence>
<evidence type="ECO:0000313" key="9">
    <source>
        <dbReference type="Proteomes" id="UP000321378"/>
    </source>
</evidence>
<protein>
    <recommendedName>
        <fullName evidence="1">site-specific DNA-methyltransferase (adenine-specific)</fullName>
        <ecNumber evidence="1">2.1.1.72</ecNumber>
    </recommendedName>
</protein>
<gene>
    <name evidence="8" type="ORF">JMUB3935_0082</name>
</gene>
<feature type="coiled-coil region" evidence="6">
    <location>
        <begin position="1203"/>
        <end position="1230"/>
    </location>
</feature>
<dbReference type="EMBL" id="AP019840">
    <property type="protein sequence ID" value="BBM51132.1"/>
    <property type="molecule type" value="Genomic_DNA"/>
</dbReference>
<evidence type="ECO:0000313" key="8">
    <source>
        <dbReference type="EMBL" id="BBM51132.1"/>
    </source>
</evidence>
<dbReference type="SUPFAM" id="SSF53335">
    <property type="entry name" value="S-adenosyl-L-methionine-dependent methyltransferases"/>
    <property type="match status" value="1"/>
</dbReference>
<comment type="catalytic activity">
    <reaction evidence="5">
        <text>a 2'-deoxyadenosine in DNA + S-adenosyl-L-methionine = an N(6)-methyl-2'-deoxyadenosine in DNA + S-adenosyl-L-homocysteine + H(+)</text>
        <dbReference type="Rhea" id="RHEA:15197"/>
        <dbReference type="Rhea" id="RHEA-COMP:12418"/>
        <dbReference type="Rhea" id="RHEA-COMP:12419"/>
        <dbReference type="ChEBI" id="CHEBI:15378"/>
        <dbReference type="ChEBI" id="CHEBI:57856"/>
        <dbReference type="ChEBI" id="CHEBI:59789"/>
        <dbReference type="ChEBI" id="CHEBI:90615"/>
        <dbReference type="ChEBI" id="CHEBI:90616"/>
        <dbReference type="EC" id="2.1.1.72"/>
    </reaction>
</comment>
<keyword evidence="4" id="KW-0949">S-adenosyl-L-methionine</keyword>
<accession>A0A510KHH6</accession>
<evidence type="ECO:0000256" key="2">
    <source>
        <dbReference type="ARBA" id="ARBA00022603"/>
    </source>
</evidence>
<dbReference type="RefSeq" id="WP_146995743.1">
    <property type="nucleotide sequence ID" value="NZ_AP019840.1"/>
</dbReference>
<evidence type="ECO:0000256" key="5">
    <source>
        <dbReference type="ARBA" id="ARBA00047942"/>
    </source>
</evidence>
<dbReference type="Pfam" id="PF07669">
    <property type="entry name" value="Eco57I"/>
    <property type="match status" value="1"/>
</dbReference>
<dbReference type="PANTHER" id="PTHR33841">
    <property type="entry name" value="DNA METHYLTRANSFERASE YEEA-RELATED"/>
    <property type="match status" value="1"/>
</dbReference>
<reference evidence="8 9" key="1">
    <citation type="submission" date="2019-07" db="EMBL/GenBank/DDBJ databases">
        <title>Complete Genome Sequence of Leptotrichia trevisanii Strain JMUB3935.</title>
        <authorList>
            <person name="Watanabe S."/>
            <person name="Cui L."/>
        </authorList>
    </citation>
    <scope>NUCLEOTIDE SEQUENCE [LARGE SCALE GENOMIC DNA]</scope>
    <source>
        <strain evidence="8 9">JMUB3935</strain>
    </source>
</reference>
<dbReference type="NCBIfam" id="NF033452">
    <property type="entry name" value="BREX_1_MTaseX"/>
    <property type="match status" value="1"/>
</dbReference>
<dbReference type="GO" id="GO:0009007">
    <property type="term" value="F:site-specific DNA-methyltransferase (adenine-specific) activity"/>
    <property type="evidence" value="ECO:0007669"/>
    <property type="project" value="UniProtKB-EC"/>
</dbReference>
<name>A0A510KHH6_9FUSO</name>
<keyword evidence="2" id="KW-0489">Methyltransferase</keyword>
<dbReference type="InterPro" id="IPR029063">
    <property type="entry name" value="SAM-dependent_MTases_sf"/>
</dbReference>
<evidence type="ECO:0000256" key="1">
    <source>
        <dbReference type="ARBA" id="ARBA00011900"/>
    </source>
</evidence>